<organism evidence="10 11">
    <name type="scientific">Aeromicrobium ginsengisoli</name>
    <dbReference type="NCBI Taxonomy" id="363867"/>
    <lineage>
        <taxon>Bacteria</taxon>
        <taxon>Bacillati</taxon>
        <taxon>Actinomycetota</taxon>
        <taxon>Actinomycetes</taxon>
        <taxon>Propionibacteriales</taxon>
        <taxon>Nocardioidaceae</taxon>
        <taxon>Aeromicrobium</taxon>
    </lineage>
</organism>
<feature type="transmembrane region" description="Helical" evidence="7">
    <location>
        <begin position="276"/>
        <end position="296"/>
    </location>
</feature>
<keyword evidence="5 7" id="KW-0472">Membrane</keyword>
<dbReference type="AlphaFoldDB" id="A0A5M4FKR5"/>
<keyword evidence="3 7" id="KW-0812">Transmembrane</keyword>
<dbReference type="Proteomes" id="UP000380867">
    <property type="component" value="Unassembled WGS sequence"/>
</dbReference>
<dbReference type="OrthoDB" id="597333at2"/>
<evidence type="ECO:0000259" key="9">
    <source>
        <dbReference type="Pfam" id="PF00482"/>
    </source>
</evidence>
<dbReference type="GO" id="GO:0005886">
    <property type="term" value="C:plasma membrane"/>
    <property type="evidence" value="ECO:0007669"/>
    <property type="project" value="UniProtKB-SubCell"/>
</dbReference>
<dbReference type="EMBL" id="SDPQ02000001">
    <property type="protein sequence ID" value="KAA1400508.1"/>
    <property type="molecule type" value="Genomic_DNA"/>
</dbReference>
<accession>A0A5M4FKR5</accession>
<evidence type="ECO:0000256" key="7">
    <source>
        <dbReference type="SAM" id="Phobius"/>
    </source>
</evidence>
<feature type="domain" description="Type II secretion system protein GspF" evidence="9">
    <location>
        <begin position="138"/>
        <end position="261"/>
    </location>
</feature>
<keyword evidence="2" id="KW-1003">Cell membrane</keyword>
<dbReference type="PANTHER" id="PTHR35007">
    <property type="entry name" value="INTEGRAL MEMBRANE PROTEIN-RELATED"/>
    <property type="match status" value="1"/>
</dbReference>
<comment type="caution">
    <text evidence="10">The sequence shown here is derived from an EMBL/GenBank/DDBJ whole genome shotgun (WGS) entry which is preliminary data.</text>
</comment>
<feature type="transmembrane region" description="Helical" evidence="7">
    <location>
        <begin position="245"/>
        <end position="264"/>
    </location>
</feature>
<dbReference type="InterPro" id="IPR042094">
    <property type="entry name" value="T2SS_GspF_sf"/>
</dbReference>
<evidence type="ECO:0000256" key="8">
    <source>
        <dbReference type="SAM" id="SignalP"/>
    </source>
</evidence>
<dbReference type="PANTHER" id="PTHR35007:SF1">
    <property type="entry name" value="PILUS ASSEMBLY PROTEIN"/>
    <property type="match status" value="1"/>
</dbReference>
<reference evidence="10" key="1">
    <citation type="submission" date="2019-09" db="EMBL/GenBank/DDBJ databases">
        <authorList>
            <person name="Li J."/>
        </authorList>
    </citation>
    <scope>NUCLEOTIDE SEQUENCE [LARGE SCALE GENOMIC DNA]</scope>
    <source>
        <strain evidence="10">JCM 14732</strain>
    </source>
</reference>
<feature type="transmembrane region" description="Helical" evidence="7">
    <location>
        <begin position="100"/>
        <end position="121"/>
    </location>
</feature>
<feature type="coiled-coil region" evidence="6">
    <location>
        <begin position="215"/>
        <end position="242"/>
    </location>
</feature>
<feature type="signal peptide" evidence="8">
    <location>
        <begin position="1"/>
        <end position="16"/>
    </location>
</feature>
<evidence type="ECO:0000256" key="3">
    <source>
        <dbReference type="ARBA" id="ARBA00022692"/>
    </source>
</evidence>
<evidence type="ECO:0000313" key="11">
    <source>
        <dbReference type="Proteomes" id="UP000380867"/>
    </source>
</evidence>
<evidence type="ECO:0000256" key="1">
    <source>
        <dbReference type="ARBA" id="ARBA00004651"/>
    </source>
</evidence>
<dbReference type="Gene3D" id="1.20.81.30">
    <property type="entry name" value="Type II secretion system (T2SS), domain F"/>
    <property type="match status" value="1"/>
</dbReference>
<keyword evidence="4 7" id="KW-1133">Transmembrane helix</keyword>
<proteinExistence type="predicted"/>
<evidence type="ECO:0000256" key="5">
    <source>
        <dbReference type="ARBA" id="ARBA00023136"/>
    </source>
</evidence>
<evidence type="ECO:0000256" key="4">
    <source>
        <dbReference type="ARBA" id="ARBA00022989"/>
    </source>
</evidence>
<keyword evidence="6" id="KW-0175">Coiled coil</keyword>
<evidence type="ECO:0000256" key="2">
    <source>
        <dbReference type="ARBA" id="ARBA00022475"/>
    </source>
</evidence>
<comment type="subcellular location">
    <subcellularLocation>
        <location evidence="1">Cell membrane</location>
        <topology evidence="1">Multi-pass membrane protein</topology>
    </subcellularLocation>
</comment>
<sequence length="304" mass="32907">MCVLLAIAALAYAVLAAPVSRVPASRRTFGGTDQKSGLNFSSDQLVERVDDLLRRSSWTPFGAKELELAGLRITPGNVVVLVAAVAASVLSVITLLTGSFWFGLVLALLVPVGAKVYLFILTDRRRALFTKQLDDTVQMIASALRAGFSFPQALDAVARDADSPTAEEFARIINENRIGRDLVVAIEQTADRMASDDFRWVAEAVAIHRDTGGNLNEVLDRVGATMRERNQLREQVNALAAEGKLSAIVLMILPIALAAFYYWINAGYMAPLIGTSLGWALLGASVVLYIIGGLWMRAIVNVKF</sequence>
<evidence type="ECO:0000256" key="6">
    <source>
        <dbReference type="SAM" id="Coils"/>
    </source>
</evidence>
<evidence type="ECO:0000313" key="10">
    <source>
        <dbReference type="EMBL" id="KAA1400508.1"/>
    </source>
</evidence>
<dbReference type="Pfam" id="PF00482">
    <property type="entry name" value="T2SSF"/>
    <property type="match status" value="1"/>
</dbReference>
<keyword evidence="11" id="KW-1185">Reference proteome</keyword>
<keyword evidence="8" id="KW-0732">Signal</keyword>
<feature type="chain" id="PRO_5039027390" evidence="8">
    <location>
        <begin position="17"/>
        <end position="304"/>
    </location>
</feature>
<protein>
    <submittedName>
        <fullName evidence="10">Type II secretion system protein F</fullName>
    </submittedName>
</protein>
<name>A0A5M4FKR5_9ACTN</name>
<dbReference type="InterPro" id="IPR018076">
    <property type="entry name" value="T2SS_GspF_dom"/>
</dbReference>
<gene>
    <name evidence="10" type="ORF">ESP70_006690</name>
</gene>